<sequence>MNILTGEIQTLSKEHSSLLLLNRRI</sequence>
<accession>A0A8S2RHI6</accession>
<comment type="caution">
    <text evidence="1">The sequence shown here is derived from an EMBL/GenBank/DDBJ whole genome shotgun (WGS) entry which is preliminary data.</text>
</comment>
<protein>
    <submittedName>
        <fullName evidence="1">Uncharacterized protein</fullName>
    </submittedName>
</protein>
<evidence type="ECO:0000313" key="1">
    <source>
        <dbReference type="EMBL" id="CAF4163800.1"/>
    </source>
</evidence>
<reference evidence="1" key="1">
    <citation type="submission" date="2021-02" db="EMBL/GenBank/DDBJ databases">
        <authorList>
            <person name="Nowell W R."/>
        </authorList>
    </citation>
    <scope>NUCLEOTIDE SEQUENCE</scope>
</reference>
<dbReference type="EMBL" id="CAJOBJ010012173">
    <property type="protein sequence ID" value="CAF4163800.1"/>
    <property type="molecule type" value="Genomic_DNA"/>
</dbReference>
<feature type="non-terminal residue" evidence="1">
    <location>
        <position position="25"/>
    </location>
</feature>
<organism evidence="1 2">
    <name type="scientific">Rotaria magnacalcarata</name>
    <dbReference type="NCBI Taxonomy" id="392030"/>
    <lineage>
        <taxon>Eukaryota</taxon>
        <taxon>Metazoa</taxon>
        <taxon>Spiralia</taxon>
        <taxon>Gnathifera</taxon>
        <taxon>Rotifera</taxon>
        <taxon>Eurotatoria</taxon>
        <taxon>Bdelloidea</taxon>
        <taxon>Philodinida</taxon>
        <taxon>Philodinidae</taxon>
        <taxon>Rotaria</taxon>
    </lineage>
</organism>
<proteinExistence type="predicted"/>
<gene>
    <name evidence="1" type="ORF">GIL414_LOCUS20060</name>
</gene>
<dbReference type="AlphaFoldDB" id="A0A8S2RHI6"/>
<name>A0A8S2RHI6_9BILA</name>
<dbReference type="Proteomes" id="UP000681720">
    <property type="component" value="Unassembled WGS sequence"/>
</dbReference>
<evidence type="ECO:0000313" key="2">
    <source>
        <dbReference type="Proteomes" id="UP000681720"/>
    </source>
</evidence>